<evidence type="ECO:0000256" key="1">
    <source>
        <dbReference type="SAM" id="MobiDB-lite"/>
    </source>
</evidence>
<evidence type="ECO:0008006" key="4">
    <source>
        <dbReference type="Google" id="ProtNLM"/>
    </source>
</evidence>
<protein>
    <recommendedName>
        <fullName evidence="4">HEAT repeat domain-containing protein</fullName>
    </recommendedName>
</protein>
<evidence type="ECO:0000313" key="2">
    <source>
        <dbReference type="EMBL" id="GAA2101825.1"/>
    </source>
</evidence>
<comment type="caution">
    <text evidence="2">The sequence shown here is derived from an EMBL/GenBank/DDBJ whole genome shotgun (WGS) entry which is preliminary data.</text>
</comment>
<dbReference type="Proteomes" id="UP001500016">
    <property type="component" value="Unassembled WGS sequence"/>
</dbReference>
<evidence type="ECO:0000313" key="3">
    <source>
        <dbReference type="Proteomes" id="UP001500016"/>
    </source>
</evidence>
<gene>
    <name evidence="2" type="ORF">GCM10009801_75390</name>
</gene>
<dbReference type="RefSeq" id="WP_344534943.1">
    <property type="nucleotide sequence ID" value="NZ_BAAAPE010000028.1"/>
</dbReference>
<reference evidence="2 3" key="1">
    <citation type="journal article" date="2019" name="Int. J. Syst. Evol. Microbiol.">
        <title>The Global Catalogue of Microorganisms (GCM) 10K type strain sequencing project: providing services to taxonomists for standard genome sequencing and annotation.</title>
        <authorList>
            <consortium name="The Broad Institute Genomics Platform"/>
            <consortium name="The Broad Institute Genome Sequencing Center for Infectious Disease"/>
            <person name="Wu L."/>
            <person name="Ma J."/>
        </authorList>
    </citation>
    <scope>NUCLEOTIDE SEQUENCE [LARGE SCALE GENOMIC DNA]</scope>
    <source>
        <strain evidence="2 3">JCM 15478</strain>
    </source>
</reference>
<feature type="compositionally biased region" description="Basic residues" evidence="1">
    <location>
        <begin position="185"/>
        <end position="195"/>
    </location>
</feature>
<organism evidence="2 3">
    <name type="scientific">Streptomyces albiaxialis</name>
    <dbReference type="NCBI Taxonomy" id="329523"/>
    <lineage>
        <taxon>Bacteria</taxon>
        <taxon>Bacillati</taxon>
        <taxon>Actinomycetota</taxon>
        <taxon>Actinomycetes</taxon>
        <taxon>Kitasatosporales</taxon>
        <taxon>Streptomycetaceae</taxon>
        <taxon>Streptomyces</taxon>
    </lineage>
</organism>
<sequence>MATLFSAVAAVVALQVQDRQNRKEVDVTRQGQITDRFNNAVDNLGDKADEVRLGGIFALRRIMEDSPRDQPAVVDVLSAYVRTHAPAAGAARPKRDASGRPAPDVQAAFETLARRRTHRRRSEGRGPARRPAACRPPKDDDKNDGSGTKAPAPEQPARVSVEQLLEARLDHTSEVPSALEDDSRLRKRLSRAHKG</sequence>
<name>A0ABN2X1E2_9ACTN</name>
<accession>A0ABN2X1E2</accession>
<feature type="region of interest" description="Disordered" evidence="1">
    <location>
        <begin position="86"/>
        <end position="195"/>
    </location>
</feature>
<proteinExistence type="predicted"/>
<keyword evidence="3" id="KW-1185">Reference proteome</keyword>
<dbReference type="EMBL" id="BAAAPE010000028">
    <property type="protein sequence ID" value="GAA2101825.1"/>
    <property type="molecule type" value="Genomic_DNA"/>
</dbReference>